<evidence type="ECO:0000313" key="3">
    <source>
        <dbReference type="Proteomes" id="UP001218188"/>
    </source>
</evidence>
<dbReference type="EMBL" id="JARJCM010000004">
    <property type="protein sequence ID" value="KAJ7045626.1"/>
    <property type="molecule type" value="Genomic_DNA"/>
</dbReference>
<reference evidence="2" key="1">
    <citation type="submission" date="2023-03" db="EMBL/GenBank/DDBJ databases">
        <title>Massive genome expansion in bonnet fungi (Mycena s.s.) driven by repeated elements and novel gene families across ecological guilds.</title>
        <authorList>
            <consortium name="Lawrence Berkeley National Laboratory"/>
            <person name="Harder C.B."/>
            <person name="Miyauchi S."/>
            <person name="Viragh M."/>
            <person name="Kuo A."/>
            <person name="Thoen E."/>
            <person name="Andreopoulos B."/>
            <person name="Lu D."/>
            <person name="Skrede I."/>
            <person name="Drula E."/>
            <person name="Henrissat B."/>
            <person name="Morin E."/>
            <person name="Kohler A."/>
            <person name="Barry K."/>
            <person name="LaButti K."/>
            <person name="Morin E."/>
            <person name="Salamov A."/>
            <person name="Lipzen A."/>
            <person name="Mereny Z."/>
            <person name="Hegedus B."/>
            <person name="Baldrian P."/>
            <person name="Stursova M."/>
            <person name="Weitz H."/>
            <person name="Taylor A."/>
            <person name="Grigoriev I.V."/>
            <person name="Nagy L.G."/>
            <person name="Martin F."/>
            <person name="Kauserud H."/>
        </authorList>
    </citation>
    <scope>NUCLEOTIDE SEQUENCE</scope>
    <source>
        <strain evidence="2">CBHHK200</strain>
    </source>
</reference>
<sequence length="132" mass="14423">MRRCWSGGMPSLSWIFALTLSMVSDDSTSRVMVFPVRVLVKRVNFGSRGRTRAALDEDLHPATETENKVEGRLLLNIVVRKSAAILELLSGKDQALLVRGDALLVLNLRLDVVDGVGRLDLEGNGLPREGPG</sequence>
<feature type="signal peptide" evidence="1">
    <location>
        <begin position="1"/>
        <end position="21"/>
    </location>
</feature>
<feature type="chain" id="PRO_5042144136" description="Secreted protein" evidence="1">
    <location>
        <begin position="22"/>
        <end position="132"/>
    </location>
</feature>
<evidence type="ECO:0000313" key="2">
    <source>
        <dbReference type="EMBL" id="KAJ7045626.1"/>
    </source>
</evidence>
<protein>
    <recommendedName>
        <fullName evidence="4">Secreted protein</fullName>
    </recommendedName>
</protein>
<keyword evidence="1" id="KW-0732">Signal</keyword>
<dbReference type="Proteomes" id="UP001218188">
    <property type="component" value="Unassembled WGS sequence"/>
</dbReference>
<evidence type="ECO:0008006" key="4">
    <source>
        <dbReference type="Google" id="ProtNLM"/>
    </source>
</evidence>
<organism evidence="2 3">
    <name type="scientific">Mycena alexandri</name>
    <dbReference type="NCBI Taxonomy" id="1745969"/>
    <lineage>
        <taxon>Eukaryota</taxon>
        <taxon>Fungi</taxon>
        <taxon>Dikarya</taxon>
        <taxon>Basidiomycota</taxon>
        <taxon>Agaricomycotina</taxon>
        <taxon>Agaricomycetes</taxon>
        <taxon>Agaricomycetidae</taxon>
        <taxon>Agaricales</taxon>
        <taxon>Marasmiineae</taxon>
        <taxon>Mycenaceae</taxon>
        <taxon>Mycena</taxon>
    </lineage>
</organism>
<dbReference type="AlphaFoldDB" id="A0AAD6THW8"/>
<gene>
    <name evidence="2" type="ORF">C8F04DRAFT_442881</name>
</gene>
<keyword evidence="3" id="KW-1185">Reference proteome</keyword>
<proteinExistence type="predicted"/>
<name>A0AAD6THW8_9AGAR</name>
<accession>A0AAD6THW8</accession>
<comment type="caution">
    <text evidence="2">The sequence shown here is derived from an EMBL/GenBank/DDBJ whole genome shotgun (WGS) entry which is preliminary data.</text>
</comment>
<evidence type="ECO:0000256" key="1">
    <source>
        <dbReference type="SAM" id="SignalP"/>
    </source>
</evidence>